<reference evidence="1" key="1">
    <citation type="submission" date="2022-04" db="EMBL/GenBank/DDBJ databases">
        <title>Jade perch genome.</title>
        <authorList>
            <person name="Chao B."/>
        </authorList>
    </citation>
    <scope>NUCLEOTIDE SEQUENCE</scope>
    <source>
        <strain evidence="1">CB-2022</strain>
    </source>
</reference>
<dbReference type="Proteomes" id="UP000831701">
    <property type="component" value="Chromosome 20"/>
</dbReference>
<evidence type="ECO:0000313" key="2">
    <source>
        <dbReference type="Proteomes" id="UP000831701"/>
    </source>
</evidence>
<name>A0ACB8VQ17_9TELE</name>
<sequence>MDYKHSDQLVSHDSTLTNTLNTFYTRFEKLHQPLVLQLHQMSSSMKRINTRKAEGPDKVSGRTLKLCVCRPTGRSFSGLDIFNLSLQLATVPVSLKTSIIVPVPKKSAVTCLNDYRPVALTPEHAPLLIHREAVERVNNIKFLGIHITSDLTWSMNTAHLVASLHVSQDLKTTDLGPFESFEHIVLYNLKSITDPFVDPLQFAYKGQQ</sequence>
<feature type="non-terminal residue" evidence="1">
    <location>
        <position position="208"/>
    </location>
</feature>
<keyword evidence="2" id="KW-1185">Reference proteome</keyword>
<organism evidence="1 2">
    <name type="scientific">Scortum barcoo</name>
    <name type="common">barcoo grunter</name>
    <dbReference type="NCBI Taxonomy" id="214431"/>
    <lineage>
        <taxon>Eukaryota</taxon>
        <taxon>Metazoa</taxon>
        <taxon>Chordata</taxon>
        <taxon>Craniata</taxon>
        <taxon>Vertebrata</taxon>
        <taxon>Euteleostomi</taxon>
        <taxon>Actinopterygii</taxon>
        <taxon>Neopterygii</taxon>
        <taxon>Teleostei</taxon>
        <taxon>Neoteleostei</taxon>
        <taxon>Acanthomorphata</taxon>
        <taxon>Eupercaria</taxon>
        <taxon>Centrarchiformes</taxon>
        <taxon>Terapontoidei</taxon>
        <taxon>Terapontidae</taxon>
        <taxon>Scortum</taxon>
    </lineage>
</organism>
<evidence type="ECO:0000313" key="1">
    <source>
        <dbReference type="EMBL" id="KAI3356588.1"/>
    </source>
</evidence>
<comment type="caution">
    <text evidence="1">The sequence shown here is derived from an EMBL/GenBank/DDBJ whole genome shotgun (WGS) entry which is preliminary data.</text>
</comment>
<accession>A0ACB8VQ17</accession>
<protein>
    <submittedName>
        <fullName evidence="1">Uncharacterized protein</fullName>
    </submittedName>
</protein>
<proteinExistence type="predicted"/>
<gene>
    <name evidence="1" type="ORF">L3Q82_017788</name>
</gene>
<dbReference type="EMBL" id="CM041550">
    <property type="protein sequence ID" value="KAI3356588.1"/>
    <property type="molecule type" value="Genomic_DNA"/>
</dbReference>